<dbReference type="PANTHER" id="PTHR33993:SF14">
    <property type="entry name" value="GB|AAF24581.1"/>
    <property type="match status" value="1"/>
</dbReference>
<dbReference type="AlphaFoldDB" id="A0A508T7V6"/>
<dbReference type="EMBL" id="CAADFC020000013">
    <property type="protein sequence ID" value="VIO71525.1"/>
    <property type="molecule type" value="Genomic_DNA"/>
</dbReference>
<dbReference type="PROSITE" id="PS51819">
    <property type="entry name" value="VOC"/>
    <property type="match status" value="1"/>
</dbReference>
<feature type="domain" description="VOC" evidence="1">
    <location>
        <begin position="2"/>
        <end position="113"/>
    </location>
</feature>
<organism evidence="2 3">
    <name type="scientific">Bradyrhizobium ivorense</name>
    <dbReference type="NCBI Taxonomy" id="2511166"/>
    <lineage>
        <taxon>Bacteria</taxon>
        <taxon>Pseudomonadati</taxon>
        <taxon>Pseudomonadota</taxon>
        <taxon>Alphaproteobacteria</taxon>
        <taxon>Hyphomicrobiales</taxon>
        <taxon>Nitrobacteraceae</taxon>
        <taxon>Bradyrhizobium</taxon>
    </lineage>
</organism>
<protein>
    <recommendedName>
        <fullName evidence="1">VOC domain-containing protein</fullName>
    </recommendedName>
</protein>
<dbReference type="InterPro" id="IPR029068">
    <property type="entry name" value="Glyas_Bleomycin-R_OHBP_Dase"/>
</dbReference>
<dbReference type="InterPro" id="IPR052164">
    <property type="entry name" value="Anthracycline_SecMetBiosynth"/>
</dbReference>
<gene>
    <name evidence="2" type="ORF">CI1B_37090</name>
</gene>
<proteinExistence type="predicted"/>
<evidence type="ECO:0000313" key="3">
    <source>
        <dbReference type="Proteomes" id="UP000328092"/>
    </source>
</evidence>
<sequence>MKLKQAYLTAAEPEGLAGFYEALGLAVRFADRGKWIQFVGEKVALCIASPVESVSAPSLNAVLVFEVDNLESALQRARAHGAEVLGEIRDMGTHGRVAHFKDPQHNTIQLFQAAAG</sequence>
<dbReference type="Gene3D" id="3.10.180.10">
    <property type="entry name" value="2,3-Dihydroxybiphenyl 1,2-Dioxygenase, domain 1"/>
    <property type="match status" value="1"/>
</dbReference>
<dbReference type="OrthoDB" id="9812656at2"/>
<comment type="caution">
    <text evidence="2">The sequence shown here is derived from an EMBL/GenBank/DDBJ whole genome shotgun (WGS) entry which is preliminary data.</text>
</comment>
<reference evidence="2" key="1">
    <citation type="submission" date="2019-02" db="EMBL/GenBank/DDBJ databases">
        <authorList>
            <person name="Pothier F.J."/>
        </authorList>
    </citation>
    <scope>NUCLEOTIDE SEQUENCE</scope>
    <source>
        <strain evidence="2">CI-1B</strain>
    </source>
</reference>
<accession>A0A508T7V6</accession>
<evidence type="ECO:0000259" key="1">
    <source>
        <dbReference type="PROSITE" id="PS51819"/>
    </source>
</evidence>
<dbReference type="PANTHER" id="PTHR33993">
    <property type="entry name" value="GLYOXALASE-RELATED"/>
    <property type="match status" value="1"/>
</dbReference>
<dbReference type="Proteomes" id="UP000328092">
    <property type="component" value="Unassembled WGS sequence"/>
</dbReference>
<dbReference type="SUPFAM" id="SSF54593">
    <property type="entry name" value="Glyoxalase/Bleomycin resistance protein/Dihydroxybiphenyl dioxygenase"/>
    <property type="match status" value="1"/>
</dbReference>
<dbReference type="RefSeq" id="WP_139860999.1">
    <property type="nucleotide sequence ID" value="NZ_CAADFC020000013.1"/>
</dbReference>
<evidence type="ECO:0000313" key="2">
    <source>
        <dbReference type="EMBL" id="VIO71525.1"/>
    </source>
</evidence>
<dbReference type="InterPro" id="IPR037523">
    <property type="entry name" value="VOC_core"/>
</dbReference>
<dbReference type="Pfam" id="PF00903">
    <property type="entry name" value="Glyoxalase"/>
    <property type="match status" value="1"/>
</dbReference>
<name>A0A508T7V6_9BRAD</name>
<keyword evidence="3" id="KW-1185">Reference proteome</keyword>
<dbReference type="InterPro" id="IPR004360">
    <property type="entry name" value="Glyas_Fos-R_dOase_dom"/>
</dbReference>